<evidence type="ECO:0008006" key="3">
    <source>
        <dbReference type="Google" id="ProtNLM"/>
    </source>
</evidence>
<dbReference type="EMBL" id="CP016076">
    <property type="protein sequence ID" value="APU17008.1"/>
    <property type="molecule type" value="Genomic_DNA"/>
</dbReference>
<accession>A0AAC9LFR5</accession>
<gene>
    <name evidence="1" type="ORF">UA74_24970</name>
</gene>
<sequence length="139" mass="15234">MNWSDLRRQIEARVDQAVHTARPPTTPPPAAGVSFEVDPDNVLRIAAALRQEADELKDMLRNVQEGLRMEPMGGDPTSYEGAAAITEVLVDGERSYWNLTMQHANHLDAAAQQCAEAARGYGYTEDEITAALRPTGDDL</sequence>
<dbReference type="KEGG" id="acad:UA74_24970"/>
<dbReference type="RefSeq" id="WP_075742444.1">
    <property type="nucleotide sequence ID" value="NZ_CP016076.1"/>
</dbReference>
<organism evidence="1 2">
    <name type="scientific">Actinoalloteichus fjordicus</name>
    <dbReference type="NCBI Taxonomy" id="1612552"/>
    <lineage>
        <taxon>Bacteria</taxon>
        <taxon>Bacillati</taxon>
        <taxon>Actinomycetota</taxon>
        <taxon>Actinomycetes</taxon>
        <taxon>Pseudonocardiales</taxon>
        <taxon>Pseudonocardiaceae</taxon>
        <taxon>Actinoalloteichus</taxon>
    </lineage>
</organism>
<protein>
    <recommendedName>
        <fullName evidence="3">PE domain-containing protein</fullName>
    </recommendedName>
</protein>
<name>A0AAC9LFR5_9PSEU</name>
<evidence type="ECO:0000313" key="2">
    <source>
        <dbReference type="Proteomes" id="UP000185511"/>
    </source>
</evidence>
<evidence type="ECO:0000313" key="1">
    <source>
        <dbReference type="EMBL" id="APU17008.1"/>
    </source>
</evidence>
<dbReference type="AlphaFoldDB" id="A0AAC9LFR5"/>
<reference evidence="2" key="1">
    <citation type="submission" date="2016-06" db="EMBL/GenBank/DDBJ databases">
        <title>Complete genome sequence of Actinoalloteichus fjordicus DSM 46855 (=ADI127-17), type strain of the new species Actinoalloteichus fjordicus.</title>
        <authorList>
            <person name="Ruckert C."/>
            <person name="Nouioui I."/>
            <person name="Willmese J."/>
            <person name="van Wezel G."/>
            <person name="Klenk H.-P."/>
            <person name="Kalinowski J."/>
            <person name="Zotchev S.B."/>
        </authorList>
    </citation>
    <scope>NUCLEOTIDE SEQUENCE [LARGE SCALE GENOMIC DNA]</scope>
    <source>
        <strain evidence="2">ADI127-7</strain>
    </source>
</reference>
<dbReference type="Proteomes" id="UP000185511">
    <property type="component" value="Chromosome"/>
</dbReference>
<proteinExistence type="predicted"/>
<keyword evidence="2" id="KW-1185">Reference proteome</keyword>